<accession>A0A7X2MVV5</accession>
<gene>
    <name evidence="2" type="ORF">FYJ33_01095</name>
</gene>
<dbReference type="Proteomes" id="UP000460287">
    <property type="component" value="Unassembled WGS sequence"/>
</dbReference>
<evidence type="ECO:0000256" key="1">
    <source>
        <dbReference type="ARBA" id="ARBA00005721"/>
    </source>
</evidence>
<dbReference type="RefSeq" id="WP_154529918.1">
    <property type="nucleotide sequence ID" value="NZ_JAQXTV010000216.1"/>
</dbReference>
<organism evidence="2 3">
    <name type="scientific">Inconstantimicrobium porci</name>
    <dbReference type="NCBI Taxonomy" id="2652291"/>
    <lineage>
        <taxon>Bacteria</taxon>
        <taxon>Bacillati</taxon>
        <taxon>Bacillota</taxon>
        <taxon>Clostridia</taxon>
        <taxon>Eubacteriales</taxon>
        <taxon>Clostridiaceae</taxon>
        <taxon>Inconstantimicrobium</taxon>
    </lineage>
</organism>
<evidence type="ECO:0000313" key="3">
    <source>
        <dbReference type="Proteomes" id="UP000460287"/>
    </source>
</evidence>
<dbReference type="EMBL" id="VULX01000001">
    <property type="protein sequence ID" value="MSR90042.1"/>
    <property type="molecule type" value="Genomic_DNA"/>
</dbReference>
<comment type="similarity">
    <text evidence="1">Belongs to the asp23 family.</text>
</comment>
<keyword evidence="3" id="KW-1185">Reference proteome</keyword>
<dbReference type="Pfam" id="PF03780">
    <property type="entry name" value="Asp23"/>
    <property type="match status" value="1"/>
</dbReference>
<proteinExistence type="inferred from homology"/>
<sequence length="128" mass="13411">MEELKNNENNIGTVKISDEVVSVIAGIAASEVKGVAQGSQGGASGITQIFTNKKNSGKAVKVSVEDNKAVIEIVVGVEYGIKIPEALNKVQENVKNTVEALTGLSVAAVNVLVQNIIVPKVNEEKVNE</sequence>
<protein>
    <submittedName>
        <fullName evidence="2">Asp23/Gls24 family envelope stress response protein</fullName>
    </submittedName>
</protein>
<reference evidence="2 3" key="1">
    <citation type="submission" date="2019-08" db="EMBL/GenBank/DDBJ databases">
        <title>In-depth cultivation of the pig gut microbiome towards novel bacterial diversity and tailored functional studies.</title>
        <authorList>
            <person name="Wylensek D."/>
            <person name="Hitch T.C.A."/>
            <person name="Clavel T."/>
        </authorList>
    </citation>
    <scope>NUCLEOTIDE SEQUENCE [LARGE SCALE GENOMIC DNA]</scope>
    <source>
        <strain evidence="2 3">WCA-383-APC-5B</strain>
    </source>
</reference>
<dbReference type="PANTHER" id="PTHR34297:SF2">
    <property type="entry name" value="ASP23_GLS24 FAMILY ENVELOPE STRESS RESPONSE PROTEIN"/>
    <property type="match status" value="1"/>
</dbReference>
<name>A0A7X2MVV5_9CLOT</name>
<comment type="caution">
    <text evidence="2">The sequence shown here is derived from an EMBL/GenBank/DDBJ whole genome shotgun (WGS) entry which is preliminary data.</text>
</comment>
<dbReference type="PANTHER" id="PTHR34297">
    <property type="entry name" value="HYPOTHETICAL CYTOSOLIC PROTEIN-RELATED"/>
    <property type="match status" value="1"/>
</dbReference>
<dbReference type="InterPro" id="IPR005531">
    <property type="entry name" value="Asp23"/>
</dbReference>
<evidence type="ECO:0000313" key="2">
    <source>
        <dbReference type="EMBL" id="MSR90042.1"/>
    </source>
</evidence>
<dbReference type="AlphaFoldDB" id="A0A7X2MVV5"/>